<sequence length="615" mass="66607">MHDCTDQGVPVPPTPSLPDTGVFPGERTTTAHSFPTRLADFAPELPVPVWKSLFRQTSGHLLAGQAVLQGADSMGRDPSTVDADHYSDLPSADVRTQIRCQAPDSPELRLAHLLSFMRDINADTLAIAAGAMPYLGSFPVPAVHEGSVPFDIADLSAHLIEDGVLLPSLDRTGHHTIAPVMRTILRRLYDARDRHSESRSRRALGAIAAEWLKAPAAYHTEGFDEALLQVADAGDWSTMTDLWASRGHGLMFDHFDAAIEAYSKIPEAQGQKSAVLAEAMGDCLQADEVRRRLGVSDALTVLNEVNFEHAAVPTLDSQMDRIKDGDFTVDDIMIMAIATMRRQKLLGQSGQGLQVARSAQELISDSRNFQSAPSRLCEARFHLECGITTMFVGDLTARAQLHLTIGEHRTAAQLANRILSQKSLDPHAKATARTIEAASLLGMGELVESDSAFVDALEYCRMTASLIPVALVPKSLRDQLIQRSSSAAEWNLIAPVFANEPGSVDEPHVDDAHFADGSIGWPGGPGSAEQLRQRLRSLGETLRIRAGHTLLSPSQRQLLALLDAQSSVSAIAAELSLVEGTVKNKLSNLYAHLGVRNRRDALARGYEYGYLPSVG</sequence>
<dbReference type="GO" id="GO:0003677">
    <property type="term" value="F:DNA binding"/>
    <property type="evidence" value="ECO:0007669"/>
    <property type="project" value="InterPro"/>
</dbReference>
<dbReference type="Gene3D" id="1.10.10.10">
    <property type="entry name" value="Winged helix-like DNA-binding domain superfamily/Winged helix DNA-binding domain"/>
    <property type="match status" value="1"/>
</dbReference>
<dbReference type="RefSeq" id="WP_101620602.1">
    <property type="nucleotide sequence ID" value="NZ_FXZD01000008.1"/>
</dbReference>
<dbReference type="SUPFAM" id="SSF46894">
    <property type="entry name" value="C-terminal effector domain of the bipartite response regulators"/>
    <property type="match status" value="1"/>
</dbReference>
<proteinExistence type="predicted"/>
<dbReference type="OrthoDB" id="3178268at2"/>
<dbReference type="InterPro" id="IPR000792">
    <property type="entry name" value="Tscrpt_reg_LuxR_C"/>
</dbReference>
<feature type="domain" description="HTH luxR-type" evidence="2">
    <location>
        <begin position="544"/>
        <end position="609"/>
    </location>
</feature>
<dbReference type="CDD" id="cd06170">
    <property type="entry name" value="LuxR_C_like"/>
    <property type="match status" value="1"/>
</dbReference>
<dbReference type="AlphaFoldDB" id="A0A2H1KLV7"/>
<dbReference type="Pfam" id="PF00196">
    <property type="entry name" value="GerE"/>
    <property type="match status" value="1"/>
</dbReference>
<accession>A0A2H1KLV7</accession>
<evidence type="ECO:0000256" key="1">
    <source>
        <dbReference type="SAM" id="MobiDB-lite"/>
    </source>
</evidence>
<evidence type="ECO:0000313" key="4">
    <source>
        <dbReference type="Proteomes" id="UP000234433"/>
    </source>
</evidence>
<dbReference type="EMBL" id="FXZD01000008">
    <property type="protein sequence ID" value="SMY00696.1"/>
    <property type="molecule type" value="Genomic_DNA"/>
</dbReference>
<dbReference type="SMART" id="SM00421">
    <property type="entry name" value="HTH_LUXR"/>
    <property type="match status" value="1"/>
</dbReference>
<dbReference type="InterPro" id="IPR036388">
    <property type="entry name" value="WH-like_DNA-bd_sf"/>
</dbReference>
<dbReference type="GO" id="GO:0006355">
    <property type="term" value="P:regulation of DNA-templated transcription"/>
    <property type="evidence" value="ECO:0007669"/>
    <property type="project" value="InterPro"/>
</dbReference>
<evidence type="ECO:0000313" key="3">
    <source>
        <dbReference type="EMBL" id="SMY00696.1"/>
    </source>
</evidence>
<dbReference type="InterPro" id="IPR016032">
    <property type="entry name" value="Sig_transdc_resp-reg_C-effctor"/>
</dbReference>
<organism evidence="3 4">
    <name type="scientific">Brevibacterium antiquum CNRZ 918</name>
    <dbReference type="NCBI Taxonomy" id="1255637"/>
    <lineage>
        <taxon>Bacteria</taxon>
        <taxon>Bacillati</taxon>
        <taxon>Actinomycetota</taxon>
        <taxon>Actinomycetes</taxon>
        <taxon>Micrococcales</taxon>
        <taxon>Brevibacteriaceae</taxon>
        <taxon>Brevibacterium</taxon>
    </lineage>
</organism>
<gene>
    <name evidence="3" type="ORF">BANT918_02562</name>
</gene>
<feature type="region of interest" description="Disordered" evidence="1">
    <location>
        <begin position="1"/>
        <end position="29"/>
    </location>
</feature>
<evidence type="ECO:0000259" key="2">
    <source>
        <dbReference type="PROSITE" id="PS50043"/>
    </source>
</evidence>
<reference evidence="3 4" key="1">
    <citation type="submission" date="2017-03" db="EMBL/GenBank/DDBJ databases">
        <authorList>
            <person name="Afonso C.L."/>
            <person name="Miller P.J."/>
            <person name="Scott M.A."/>
            <person name="Spackman E."/>
            <person name="Goraichik I."/>
            <person name="Dimitrov K.M."/>
            <person name="Suarez D.L."/>
            <person name="Swayne D.E."/>
        </authorList>
    </citation>
    <scope>NUCLEOTIDE SEQUENCE [LARGE SCALE GENOMIC DNA]</scope>
    <source>
        <strain evidence="3 4">CNRZ 918</strain>
    </source>
</reference>
<name>A0A2H1KLV7_9MICO</name>
<dbReference type="PROSITE" id="PS50043">
    <property type="entry name" value="HTH_LUXR_2"/>
    <property type="match status" value="1"/>
</dbReference>
<protein>
    <submittedName>
        <fullName evidence="3">Regulatory protein, luxR family</fullName>
    </submittedName>
</protein>
<dbReference type="Proteomes" id="UP000234433">
    <property type="component" value="Unassembled WGS sequence"/>
</dbReference>